<keyword evidence="2" id="KW-1185">Reference proteome</keyword>
<dbReference type="AlphaFoldDB" id="W6R662"/>
<evidence type="ECO:0000313" key="2">
    <source>
        <dbReference type="Proteomes" id="UP000030686"/>
    </source>
</evidence>
<dbReference type="OrthoDB" id="4266832at2759"/>
<sequence>MANSNGYVVLRQAVSASVASKLADDFQNGLIHNVPTATKDKYNEYKVPQTGFEIKDEFLRNMDKDLVAPLFYPNQTPSSPQTLNLGMFHETDADPTKLMTAGPRIYVTIAITRLSPSNRWFTFYEGSHQHRSRLGRKVALDLEAGDAVAWRGDLVYFHSPGGGGIFLVLSFPMGSDD</sequence>
<dbReference type="Proteomes" id="UP000030686">
    <property type="component" value="Unassembled WGS sequence"/>
</dbReference>
<dbReference type="EMBL" id="HG792020">
    <property type="protein sequence ID" value="CDM37277.1"/>
    <property type="molecule type" value="Genomic_DNA"/>
</dbReference>
<gene>
    <name evidence="1" type="ORF">PROQFM164_S06g000238</name>
</gene>
<name>W6R662_PENRF</name>
<proteinExistence type="predicted"/>
<organism evidence="1 2">
    <name type="scientific">Penicillium roqueforti (strain FM164)</name>
    <dbReference type="NCBI Taxonomy" id="1365484"/>
    <lineage>
        <taxon>Eukaryota</taxon>
        <taxon>Fungi</taxon>
        <taxon>Dikarya</taxon>
        <taxon>Ascomycota</taxon>
        <taxon>Pezizomycotina</taxon>
        <taxon>Eurotiomycetes</taxon>
        <taxon>Eurotiomycetidae</taxon>
        <taxon>Eurotiales</taxon>
        <taxon>Aspergillaceae</taxon>
        <taxon>Penicillium</taxon>
    </lineage>
</organism>
<reference evidence="1" key="1">
    <citation type="journal article" date="2014" name="Nat. Commun.">
        <title>Multiple recent horizontal transfers of a large genomic region in cheese making fungi.</title>
        <authorList>
            <person name="Cheeseman K."/>
            <person name="Ropars J."/>
            <person name="Renault P."/>
            <person name="Dupont J."/>
            <person name="Gouzy J."/>
            <person name="Branca A."/>
            <person name="Abraham A.L."/>
            <person name="Ceppi M."/>
            <person name="Conseiller E."/>
            <person name="Debuchy R."/>
            <person name="Malagnac F."/>
            <person name="Goarin A."/>
            <person name="Silar P."/>
            <person name="Lacoste S."/>
            <person name="Sallet E."/>
            <person name="Bensimon A."/>
            <person name="Giraud T."/>
            <person name="Brygoo Y."/>
        </authorList>
    </citation>
    <scope>NUCLEOTIDE SEQUENCE [LARGE SCALE GENOMIC DNA]</scope>
    <source>
        <strain evidence="1">FM164</strain>
    </source>
</reference>
<accession>W6R662</accession>
<evidence type="ECO:0000313" key="1">
    <source>
        <dbReference type="EMBL" id="CDM37277.1"/>
    </source>
</evidence>
<protein>
    <submittedName>
        <fullName evidence="1">Uncharacterized protein</fullName>
    </submittedName>
</protein>
<dbReference type="OMA" id="NGWYTFY"/>